<organism evidence="6 7">
    <name type="scientific">Bacillus bingmayongensis</name>
    <dbReference type="NCBI Taxonomy" id="1150157"/>
    <lineage>
        <taxon>Bacteria</taxon>
        <taxon>Bacillati</taxon>
        <taxon>Bacillota</taxon>
        <taxon>Bacilli</taxon>
        <taxon>Bacillales</taxon>
        <taxon>Bacillaceae</taxon>
        <taxon>Bacillus</taxon>
    </lineage>
</organism>
<dbReference type="SUPFAM" id="SSF53300">
    <property type="entry name" value="vWA-like"/>
    <property type="match status" value="1"/>
</dbReference>
<name>A0ABU5JQN3_9BACI</name>
<reference evidence="7" key="1">
    <citation type="submission" date="2023-11" db="EMBL/GenBank/DDBJ databases">
        <title>Genome Sequence of Bacillus pseudomycoides stain BUPM19.</title>
        <authorList>
            <person name="Farhat A."/>
        </authorList>
    </citation>
    <scope>NUCLEOTIDE SEQUENCE [LARGE SCALE GENOMIC DNA]</scope>
    <source>
        <strain evidence="7">BUPM19</strain>
    </source>
</reference>
<comment type="caution">
    <text evidence="6">The sequence shown here is derived from an EMBL/GenBank/DDBJ whole genome shotgun (WGS) entry which is preliminary data.</text>
</comment>
<sequence>MKKNIPILLTLFLLLQLFSPGLISLAATPVKDIEHKLQTNETANMCLREHEGKITFQWPLNKKKVDFVIVQDASGSFKGSIGNVKSALKKIVDQLDPQNDRVMVTSYQDYKGFKGRYNNVLNHSGPGVKTTLHSGLNSGIGSAKQGIDKINPNSGTPTASGLQFALQQYEKAKGADDPDRETIFLLVTDGVANVQSDGYIHKKSNQISDWTGRAWSSEYEQNYESALREVKEKAQNIKDKGYKLVTAFWENKDTLAAPNQYYDKYDREVGPYSRNVLQSMATKPEWFVLASDIEEFSKKLIETVTQVTKKEKDKMVLDIYNDLQIEDVQVSGPNGLNTKPIVKDNQIIWDLEGQPEGSYTVTYKVKETKPQPSEFDVAGGYVLSYDTKFEIPIVKAKSNPNAVNCSNVVTKKVSDSDEKLVEEASLKAIDEEFTYDVNYNFGYDVASKKEIILQDDLEDILEVLDTKLTSEEGKEIQVTPVINREKSIVTYKIPQQDGSYAYLAGQKYRLTITAKIKQGTGIEILKQFIVNGGVPNTAQLILDGKPSESNKVVVIPPIEEPKLHKTVSDSDETNVEGATLSNIREKFTWNVAYEFGNAPSAYSSIILQDDLEDVLDIIDVKVVNKKGETVNVEPKIDSNSKRVTVELPKKEGSYAYIAGEIYTMYITSKIADNAPVGEITKYIAKGGVPNKAELVLNNKPMVSNEVHVKPPTEKPKVTKTVSDSDEKNVEKAKLEAKNEEFTWNVDYKFGNDTAKLEKVVLQDDLEDILDILAVKLVDAKGKPVEVTPQIDEKTKKVMIELPKKDDSYAYLAGQTYTMHIQSKISDHASTEDIAKHLAQGGIPNKAELVMDNRPTVSNEAKVMPPTEKPKVTKMVSDSDEKDVEKAKLEAKDEEFTWNVNYKFGNDTAKLQKVILQDDLEDILDILAVKLVDAKGKPIEITPQIDEKAKKVTIELPKRDDSYAYLAGQTYTLHIQSKISDHASTEEITKYITKGGIPNKAELVLDNKSTASNEAKVVPPIGQIEIEKIDSKDANIKLKNAVFQIFDKEGKEVGKLTTDENGKAVSSQLLFGTYTIKEVQAPTGYMLLRDPIIVEITSKTPVQKIQVENSKSDWNIPETGGMGTTIFYVIGIVVMVATLIVFFRKRSSNL</sequence>
<dbReference type="InterPro" id="IPR041033">
    <property type="entry name" value="SpaA_PFL_dom_1"/>
</dbReference>
<keyword evidence="4" id="KW-0812">Transmembrane</keyword>
<dbReference type="Gene3D" id="2.60.40.10">
    <property type="entry name" value="Immunoglobulins"/>
    <property type="match status" value="1"/>
</dbReference>
<evidence type="ECO:0000256" key="1">
    <source>
        <dbReference type="ARBA" id="ARBA00007257"/>
    </source>
</evidence>
<accession>A0ABU5JQN3</accession>
<dbReference type="PANTHER" id="PTHR36108:SF13">
    <property type="entry name" value="COLOSSIN-B-RELATED"/>
    <property type="match status" value="1"/>
</dbReference>
<protein>
    <submittedName>
        <fullName evidence="6">Isopeptide-forming domain-containing fimbrial protein</fullName>
    </submittedName>
</protein>
<dbReference type="SUPFAM" id="SSF49478">
    <property type="entry name" value="Cna protein B-type domain"/>
    <property type="match status" value="1"/>
</dbReference>
<gene>
    <name evidence="6" type="ORF">U2I54_01110</name>
</gene>
<comment type="similarity">
    <text evidence="1">Belongs to the serine-aspartate repeat-containing protein (SDr) family.</text>
</comment>
<dbReference type="Pfam" id="PF00092">
    <property type="entry name" value="VWA"/>
    <property type="match status" value="1"/>
</dbReference>
<feature type="domain" description="VWFA" evidence="5">
    <location>
        <begin position="66"/>
        <end position="304"/>
    </location>
</feature>
<evidence type="ECO:0000256" key="3">
    <source>
        <dbReference type="ARBA" id="ARBA00022729"/>
    </source>
</evidence>
<dbReference type="NCBIfam" id="TIGR01167">
    <property type="entry name" value="LPXTG_anchor"/>
    <property type="match status" value="1"/>
</dbReference>
<dbReference type="PANTHER" id="PTHR36108">
    <property type="entry name" value="COLOSSIN-B-RELATED"/>
    <property type="match status" value="1"/>
</dbReference>
<dbReference type="Proteomes" id="UP001291930">
    <property type="component" value="Unassembled WGS sequence"/>
</dbReference>
<evidence type="ECO:0000259" key="5">
    <source>
        <dbReference type="PROSITE" id="PS50234"/>
    </source>
</evidence>
<dbReference type="NCBIfam" id="TIGR04226">
    <property type="entry name" value="RrgB_K2N_iso_D2"/>
    <property type="match status" value="4"/>
</dbReference>
<dbReference type="EMBL" id="JAXOVW010000001">
    <property type="protein sequence ID" value="MDZ5605747.1"/>
    <property type="molecule type" value="Genomic_DNA"/>
</dbReference>
<dbReference type="RefSeq" id="WP_374216522.1">
    <property type="nucleotide sequence ID" value="NZ_JAXOVW010000001.1"/>
</dbReference>
<dbReference type="InterPro" id="IPR036465">
    <property type="entry name" value="vWFA_dom_sf"/>
</dbReference>
<dbReference type="SMART" id="SM00327">
    <property type="entry name" value="VWA"/>
    <property type="match status" value="1"/>
</dbReference>
<keyword evidence="2" id="KW-0964">Secreted</keyword>
<evidence type="ECO:0000313" key="6">
    <source>
        <dbReference type="EMBL" id="MDZ5605747.1"/>
    </source>
</evidence>
<dbReference type="InterPro" id="IPR026466">
    <property type="entry name" value="Fim_isopep_form_D2_dom"/>
</dbReference>
<dbReference type="Gene3D" id="2.60.40.740">
    <property type="match status" value="4"/>
</dbReference>
<evidence type="ECO:0000256" key="2">
    <source>
        <dbReference type="ARBA" id="ARBA00022525"/>
    </source>
</evidence>
<dbReference type="Pfam" id="PF17802">
    <property type="entry name" value="SpaA"/>
    <property type="match status" value="1"/>
</dbReference>
<dbReference type="InterPro" id="IPR002035">
    <property type="entry name" value="VWF_A"/>
</dbReference>
<keyword evidence="3" id="KW-0732">Signal</keyword>
<keyword evidence="4" id="KW-1133">Transmembrane helix</keyword>
<dbReference type="PROSITE" id="PS50234">
    <property type="entry name" value="VWFA"/>
    <property type="match status" value="1"/>
</dbReference>
<keyword evidence="4" id="KW-0472">Membrane</keyword>
<evidence type="ECO:0000313" key="7">
    <source>
        <dbReference type="Proteomes" id="UP001291930"/>
    </source>
</evidence>
<dbReference type="InterPro" id="IPR013783">
    <property type="entry name" value="Ig-like_fold"/>
</dbReference>
<feature type="transmembrane region" description="Helical" evidence="4">
    <location>
        <begin position="1124"/>
        <end position="1142"/>
    </location>
</feature>
<keyword evidence="7" id="KW-1185">Reference proteome</keyword>
<dbReference type="Gene3D" id="3.40.50.410">
    <property type="entry name" value="von Willebrand factor, type A domain"/>
    <property type="match status" value="1"/>
</dbReference>
<evidence type="ECO:0000256" key="4">
    <source>
        <dbReference type="SAM" id="Phobius"/>
    </source>
</evidence>
<proteinExistence type="inferred from homology"/>